<dbReference type="SUPFAM" id="SSF69279">
    <property type="entry name" value="Phage tail proteins"/>
    <property type="match status" value="2"/>
</dbReference>
<dbReference type="NCBIfam" id="TIGR03361">
    <property type="entry name" value="VI_Rhs_Vgr"/>
    <property type="match status" value="1"/>
</dbReference>
<dbReference type="PANTHER" id="PTHR32305">
    <property type="match status" value="1"/>
</dbReference>
<evidence type="ECO:0000313" key="5">
    <source>
        <dbReference type="EMBL" id="CAB3676531.1"/>
    </source>
</evidence>
<dbReference type="NCBIfam" id="TIGR01646">
    <property type="entry name" value="vgr_GE"/>
    <property type="match status" value="1"/>
</dbReference>
<dbReference type="InterPro" id="IPR050708">
    <property type="entry name" value="T6SS_VgrG/RHS"/>
</dbReference>
<evidence type="ECO:0000313" key="6">
    <source>
        <dbReference type="Proteomes" id="UP000494214"/>
    </source>
</evidence>
<dbReference type="EMBL" id="CADIJM010000002">
    <property type="protein sequence ID" value="CAB3676531.1"/>
    <property type="molecule type" value="Genomic_DNA"/>
</dbReference>
<feature type="domain" description="Putative type VI secretion system Rhs element associated Vgr" evidence="4">
    <location>
        <begin position="480"/>
        <end position="586"/>
    </location>
</feature>
<keyword evidence="6" id="KW-1185">Reference proteome</keyword>
<dbReference type="Gene3D" id="2.30.110.50">
    <property type="match status" value="1"/>
</dbReference>
<dbReference type="InterPro" id="IPR017847">
    <property type="entry name" value="T6SS_RhsGE_Vgr_subset"/>
</dbReference>
<accession>A0A6S6ZHV2</accession>
<organism evidence="5 6">
    <name type="scientific">Achromobacter animicus</name>
    <dbReference type="NCBI Taxonomy" id="1389935"/>
    <lineage>
        <taxon>Bacteria</taxon>
        <taxon>Pseudomonadati</taxon>
        <taxon>Pseudomonadota</taxon>
        <taxon>Betaproteobacteria</taxon>
        <taxon>Burkholderiales</taxon>
        <taxon>Alcaligenaceae</taxon>
        <taxon>Achromobacter</taxon>
    </lineage>
</organism>
<dbReference type="InterPro" id="IPR018769">
    <property type="entry name" value="VgrG2_DUF2345"/>
</dbReference>
<evidence type="ECO:0000259" key="2">
    <source>
        <dbReference type="Pfam" id="PF04717"/>
    </source>
</evidence>
<protein>
    <recommendedName>
        <fullName evidence="7">Actin cross-linking toxin VgrG1</fullName>
    </recommendedName>
</protein>
<comment type="similarity">
    <text evidence="1">Belongs to the VgrG protein family.</text>
</comment>
<evidence type="ECO:0000256" key="1">
    <source>
        <dbReference type="ARBA" id="ARBA00005558"/>
    </source>
</evidence>
<dbReference type="Gene3D" id="4.10.220.110">
    <property type="match status" value="1"/>
</dbReference>
<dbReference type="Gene3D" id="3.55.50.10">
    <property type="entry name" value="Baseplate protein-like domains"/>
    <property type="match status" value="1"/>
</dbReference>
<evidence type="ECO:0008006" key="7">
    <source>
        <dbReference type="Google" id="ProtNLM"/>
    </source>
</evidence>
<proteinExistence type="inferred from homology"/>
<sequence>MREHVIPIQSDLRFTFSVGDESFEVVEFTLQEGLSETFLLEVELASSNAAIDFAQVLDRAALLTLWHGDTPARYVHGAVSSFVQGDTGFRRTRYRAVVEPRLARLKLSADWRIFQAVTVPQIAEAVLKAHGLTQDYEQRNTTEHQAREYCVQAGDTDYHFVERIMREEGFFYSFRHSPEGHRLVHSDRLFIHGRVGDEPVQYNPTPGGDQPQPALRRFAYTENVRTARQTQRDYTFHHPQYAHQHSRDGQDLNHQGRRYERYDYPARAKFDEAGKPFAENRLRGHRRDARIALVEGDDPRLQPGISFTLAGHPREDMNRGWRPVRIVHRGRQHTSQAEESAEAKSGTHYRYEAELVPDDAEWRAEPLPRPRIDGPQNAVVVGPPNEEIHTDEYGRVKVQFPWDRVGKHDGFSSCWIRVSQNIAGATWGHMAIPRVGQEVIVSYFDGDPDQPVITGRVYNRLQLPPYELPKFKDLATVKSKEHKGKRASELRLDDTPSQISAALMNDHGASHLHLGYLTHPRPSGGAPRGEGFELRTDLHGTLRAAQGLLLTTEAQANAQGGQLDRDEIVAVLEAALQLARSLGNYASEHQGAPHDAEPRRDLTALVRDLGHGANDQTRGTGEGAAPVIALSAPAGIAAGTPLSIALGAGEHLDAVAHANLQLTAGERVVVNAGNGLGTFAQRGDMRHIAHTGQLLLQAQHNAIRIDADKSVEVRANNNHVTVSAEEHITLLCGGAYIKMAGGNIEMGMPGVFTVKATDHNLTGPGTMVPTLGQFSGRPGPFEEFFVLRDASTNRILPDHAYEIVRASGDIVRGRTDAQGRTQVITSDAREPLEASAIPDPDDLLHLEASYWDGGGSYSLDFLRNPN</sequence>
<dbReference type="Pfam" id="PF05954">
    <property type="entry name" value="Phage_GPD"/>
    <property type="match status" value="1"/>
</dbReference>
<dbReference type="SUPFAM" id="SSF69349">
    <property type="entry name" value="Phage fibre proteins"/>
    <property type="match status" value="2"/>
</dbReference>
<feature type="domain" description="DUF2345" evidence="3">
    <location>
        <begin position="620"/>
        <end position="764"/>
    </location>
</feature>
<dbReference type="InterPro" id="IPR028244">
    <property type="entry name" value="T6SS_Rhs_Vgr_dom"/>
</dbReference>
<name>A0A6S6ZHV2_9BURK</name>
<dbReference type="PANTHER" id="PTHR32305:SF11">
    <property type="entry name" value="TYPE VI SECRETION SYSTEM SPIKE PROTEIN VGRG3"/>
    <property type="match status" value="1"/>
</dbReference>
<dbReference type="Pfam" id="PF13296">
    <property type="entry name" value="T6SS_Vgr"/>
    <property type="match status" value="1"/>
</dbReference>
<dbReference type="InterPro" id="IPR006533">
    <property type="entry name" value="T6SS_Vgr_RhsGE"/>
</dbReference>
<gene>
    <name evidence="5" type="ORF">LMG26690_01357</name>
</gene>
<feature type="domain" description="Gp5/Type VI secretion system Vgr protein OB-fold" evidence="2">
    <location>
        <begin position="389"/>
        <end position="458"/>
    </location>
</feature>
<dbReference type="SUPFAM" id="SSF69255">
    <property type="entry name" value="gp5 N-terminal domain-like"/>
    <property type="match status" value="1"/>
</dbReference>
<dbReference type="InterPro" id="IPR006531">
    <property type="entry name" value="Gp5/Vgr_OB"/>
</dbReference>
<dbReference type="Gene3D" id="2.40.50.230">
    <property type="entry name" value="Gp5 N-terminal domain"/>
    <property type="match status" value="1"/>
</dbReference>
<dbReference type="Proteomes" id="UP000494214">
    <property type="component" value="Unassembled WGS sequence"/>
</dbReference>
<evidence type="ECO:0000259" key="3">
    <source>
        <dbReference type="Pfam" id="PF10106"/>
    </source>
</evidence>
<evidence type="ECO:0000259" key="4">
    <source>
        <dbReference type="Pfam" id="PF13296"/>
    </source>
</evidence>
<reference evidence="5 6" key="1">
    <citation type="submission" date="2020-04" db="EMBL/GenBank/DDBJ databases">
        <authorList>
            <person name="De Canck E."/>
        </authorList>
    </citation>
    <scope>NUCLEOTIDE SEQUENCE [LARGE SCALE GENOMIC DNA]</scope>
    <source>
        <strain evidence="5 6">LMG 26690</strain>
    </source>
</reference>
<dbReference type="AlphaFoldDB" id="A0A6S6ZHV2"/>
<dbReference type="InterPro" id="IPR037026">
    <property type="entry name" value="Vgr_OB-fold_dom_sf"/>
</dbReference>
<dbReference type="RefSeq" id="WP_217467831.1">
    <property type="nucleotide sequence ID" value="NZ_CADIJM010000002.1"/>
</dbReference>
<dbReference type="Pfam" id="PF10106">
    <property type="entry name" value="DUF2345"/>
    <property type="match status" value="1"/>
</dbReference>
<dbReference type="Pfam" id="PF04717">
    <property type="entry name" value="Phage_base_V"/>
    <property type="match status" value="1"/>
</dbReference>